<dbReference type="InterPro" id="IPR050490">
    <property type="entry name" value="Bact_solute-bd_prot1"/>
</dbReference>
<accession>A0ABX1XH84</accession>
<feature type="chain" id="PRO_5047465595" evidence="2">
    <location>
        <begin position="22"/>
        <end position="547"/>
    </location>
</feature>
<gene>
    <name evidence="3" type="ORF">GC096_26910</name>
</gene>
<organism evidence="3 4">
    <name type="scientific">Paenibacillus plantarum</name>
    <dbReference type="NCBI Taxonomy" id="2654975"/>
    <lineage>
        <taxon>Bacteria</taxon>
        <taxon>Bacillati</taxon>
        <taxon>Bacillota</taxon>
        <taxon>Bacilli</taxon>
        <taxon>Bacillales</taxon>
        <taxon>Paenibacillaceae</taxon>
        <taxon>Paenibacillus</taxon>
    </lineage>
</organism>
<comment type="caution">
    <text evidence="3">The sequence shown here is derived from an EMBL/GenBank/DDBJ whole genome shotgun (WGS) entry which is preliminary data.</text>
</comment>
<protein>
    <submittedName>
        <fullName evidence="3">Extracellular solute-binding protein</fullName>
    </submittedName>
</protein>
<keyword evidence="4" id="KW-1185">Reference proteome</keyword>
<dbReference type="PANTHER" id="PTHR43649">
    <property type="entry name" value="ARABINOSE-BINDING PROTEIN-RELATED"/>
    <property type="match status" value="1"/>
</dbReference>
<reference evidence="3 4" key="1">
    <citation type="submission" date="2019-10" db="EMBL/GenBank/DDBJ databases">
        <title>Description of Paenibacillus humi sp. nov.</title>
        <authorList>
            <person name="Carlier A."/>
            <person name="Qi S."/>
        </authorList>
    </citation>
    <scope>NUCLEOTIDE SEQUENCE [LARGE SCALE GENOMIC DNA]</scope>
    <source>
        <strain evidence="3 4">LMG 31461</strain>
    </source>
</reference>
<keyword evidence="1 2" id="KW-0732">Signal</keyword>
<name>A0ABX1XH84_9BACL</name>
<evidence type="ECO:0000313" key="3">
    <source>
        <dbReference type="EMBL" id="NOU67659.1"/>
    </source>
</evidence>
<evidence type="ECO:0000313" key="4">
    <source>
        <dbReference type="Proteomes" id="UP000653578"/>
    </source>
</evidence>
<dbReference type="SUPFAM" id="SSF53850">
    <property type="entry name" value="Periplasmic binding protein-like II"/>
    <property type="match status" value="1"/>
</dbReference>
<feature type="signal peptide" evidence="2">
    <location>
        <begin position="1"/>
        <end position="21"/>
    </location>
</feature>
<dbReference type="Proteomes" id="UP000653578">
    <property type="component" value="Unassembled WGS sequence"/>
</dbReference>
<dbReference type="PROSITE" id="PS51257">
    <property type="entry name" value="PROKAR_LIPOPROTEIN"/>
    <property type="match status" value="1"/>
</dbReference>
<dbReference type="PANTHER" id="PTHR43649:SF33">
    <property type="entry name" value="POLYGALACTURONAN_RHAMNOGALACTURONAN-BINDING PROTEIN YTCQ"/>
    <property type="match status" value="1"/>
</dbReference>
<dbReference type="Gene3D" id="3.40.190.10">
    <property type="entry name" value="Periplasmic binding protein-like II"/>
    <property type="match status" value="2"/>
</dbReference>
<proteinExistence type="predicted"/>
<dbReference type="EMBL" id="WHNY01000074">
    <property type="protein sequence ID" value="NOU67659.1"/>
    <property type="molecule type" value="Genomic_DNA"/>
</dbReference>
<sequence length="547" mass="60615">MAEKKRNRTVFTSTVIAVALAAIMAGCSTDSTTKKESTDVPAGTQTPVTADNGKIVSSPLTISYYSQLAASRPSGMMDLNGMEAYKELEKITGIHVDFKHPTNGQETNQFNLMLSSGDYQDVIEWNWNSYPGGGQNALNNGVIIKLNDYIDKYAPNLKKILDGNPGIRKQISTDNGDIYSFPFIRNDPSLQTYFGLALRKDWLNKVQLQVPTTIDEWHTVLKAFKEKDPNGNGKADELPLLINKGNLNWGNYLINAWGIRNDFYIADGKVQHGAVLPAYKEFLTTMRAWYKEGLIDQDYAATDAKQKDAKVTSELVGATDMAIGGGIGKYLAAMKDKNAAFDLVGAPYPTLKKGDKPVLGQQDAIFNGLGAAITKANKHVIETVKWLDYKYGEKGSLLFNFGIEGKSYTLENGYPKYTDDVMKNKDGLAFGVALTKYAIPFGAPLSQDKRYMEQNAALPQQSEALKAWTNTDNRGALPPLSFTSEESSKIASLMTDMKTYNDEMFDKFIMGAEPLENFDKFVEKLNKMGMADAIKIQQAAYDRYLKR</sequence>
<evidence type="ECO:0000256" key="2">
    <source>
        <dbReference type="SAM" id="SignalP"/>
    </source>
</evidence>
<evidence type="ECO:0000256" key="1">
    <source>
        <dbReference type="ARBA" id="ARBA00022729"/>
    </source>
</evidence>